<evidence type="ECO:0000256" key="1">
    <source>
        <dbReference type="SAM" id="Phobius"/>
    </source>
</evidence>
<keyword evidence="3" id="KW-1185">Reference proteome</keyword>
<keyword evidence="1" id="KW-0472">Membrane</keyword>
<organism evidence="2 3">
    <name type="scientific">Araneus ventricosus</name>
    <name type="common">Orbweaver spider</name>
    <name type="synonym">Epeira ventricosa</name>
    <dbReference type="NCBI Taxonomy" id="182803"/>
    <lineage>
        <taxon>Eukaryota</taxon>
        <taxon>Metazoa</taxon>
        <taxon>Ecdysozoa</taxon>
        <taxon>Arthropoda</taxon>
        <taxon>Chelicerata</taxon>
        <taxon>Arachnida</taxon>
        <taxon>Araneae</taxon>
        <taxon>Araneomorphae</taxon>
        <taxon>Entelegynae</taxon>
        <taxon>Araneoidea</taxon>
        <taxon>Araneidae</taxon>
        <taxon>Araneus</taxon>
    </lineage>
</organism>
<proteinExistence type="predicted"/>
<keyword evidence="1" id="KW-1133">Transmembrane helix</keyword>
<protein>
    <submittedName>
        <fullName evidence="2">Uncharacterized protein</fullName>
    </submittedName>
</protein>
<gene>
    <name evidence="2" type="ORF">AVEN_226395_1</name>
</gene>
<dbReference type="Proteomes" id="UP000499080">
    <property type="component" value="Unassembled WGS sequence"/>
</dbReference>
<sequence>MRTKEDLQILQLLEKESIESFIEDRGNIREGAKKNILKIQVENRQSYNKKRKKARQYKVGDLVVIQRPSLGLGLRMRPKFFCSYGGVKVKLKDRYDVKKVGQHEGPTVTITAADRMKMLNRTQIHCIYFLYTLPVSFHFIHFRFFLYKCFLLYKSLV</sequence>
<evidence type="ECO:0000313" key="3">
    <source>
        <dbReference type="Proteomes" id="UP000499080"/>
    </source>
</evidence>
<reference evidence="2 3" key="1">
    <citation type="journal article" date="2019" name="Sci. Rep.">
        <title>Orb-weaving spider Araneus ventricosus genome elucidates the spidroin gene catalogue.</title>
        <authorList>
            <person name="Kono N."/>
            <person name="Nakamura H."/>
            <person name="Ohtoshi R."/>
            <person name="Moran D.A.P."/>
            <person name="Shinohara A."/>
            <person name="Yoshida Y."/>
            <person name="Fujiwara M."/>
            <person name="Mori M."/>
            <person name="Tomita M."/>
            <person name="Arakawa K."/>
        </authorList>
    </citation>
    <scope>NUCLEOTIDE SEQUENCE [LARGE SCALE GENOMIC DNA]</scope>
</reference>
<evidence type="ECO:0000313" key="2">
    <source>
        <dbReference type="EMBL" id="GBM77492.1"/>
    </source>
</evidence>
<dbReference type="OrthoDB" id="3863715at2759"/>
<feature type="transmembrane region" description="Helical" evidence="1">
    <location>
        <begin position="126"/>
        <end position="146"/>
    </location>
</feature>
<dbReference type="AlphaFoldDB" id="A0A4Y2IJU5"/>
<accession>A0A4Y2IJU5</accession>
<dbReference type="EMBL" id="BGPR01002693">
    <property type="protein sequence ID" value="GBM77492.1"/>
    <property type="molecule type" value="Genomic_DNA"/>
</dbReference>
<keyword evidence="1" id="KW-0812">Transmembrane</keyword>
<comment type="caution">
    <text evidence="2">The sequence shown here is derived from an EMBL/GenBank/DDBJ whole genome shotgun (WGS) entry which is preliminary data.</text>
</comment>
<name>A0A4Y2IJU5_ARAVE</name>